<feature type="non-terminal residue" evidence="1">
    <location>
        <position position="1"/>
    </location>
</feature>
<evidence type="ECO:0000313" key="1">
    <source>
        <dbReference type="EMBL" id="VEN44963.1"/>
    </source>
</evidence>
<evidence type="ECO:0000313" key="2">
    <source>
        <dbReference type="Proteomes" id="UP000410492"/>
    </source>
</evidence>
<keyword evidence="2" id="KW-1185">Reference proteome</keyword>
<reference evidence="1 2" key="1">
    <citation type="submission" date="2019-01" db="EMBL/GenBank/DDBJ databases">
        <authorList>
            <person name="Sayadi A."/>
        </authorList>
    </citation>
    <scope>NUCLEOTIDE SEQUENCE [LARGE SCALE GENOMIC DNA]</scope>
</reference>
<accession>A0A653CB91</accession>
<proteinExistence type="predicted"/>
<dbReference type="Proteomes" id="UP000410492">
    <property type="component" value="Unassembled WGS sequence"/>
</dbReference>
<organism evidence="1 2">
    <name type="scientific">Callosobruchus maculatus</name>
    <name type="common">Southern cowpea weevil</name>
    <name type="synonym">Pulse bruchid</name>
    <dbReference type="NCBI Taxonomy" id="64391"/>
    <lineage>
        <taxon>Eukaryota</taxon>
        <taxon>Metazoa</taxon>
        <taxon>Ecdysozoa</taxon>
        <taxon>Arthropoda</taxon>
        <taxon>Hexapoda</taxon>
        <taxon>Insecta</taxon>
        <taxon>Pterygota</taxon>
        <taxon>Neoptera</taxon>
        <taxon>Endopterygota</taxon>
        <taxon>Coleoptera</taxon>
        <taxon>Polyphaga</taxon>
        <taxon>Cucujiformia</taxon>
        <taxon>Chrysomeloidea</taxon>
        <taxon>Chrysomelidae</taxon>
        <taxon>Bruchinae</taxon>
        <taxon>Bruchini</taxon>
        <taxon>Callosobruchus</taxon>
    </lineage>
</organism>
<protein>
    <submittedName>
        <fullName evidence="1">Uncharacterized protein</fullName>
    </submittedName>
</protein>
<dbReference type="OrthoDB" id="6778351at2759"/>
<dbReference type="AlphaFoldDB" id="A0A653CB91"/>
<gene>
    <name evidence="1" type="ORF">CALMAC_LOCUS7574</name>
</gene>
<name>A0A653CB91_CALMS</name>
<dbReference type="EMBL" id="CAACVG010007346">
    <property type="protein sequence ID" value="VEN44963.1"/>
    <property type="molecule type" value="Genomic_DNA"/>
</dbReference>
<sequence>TKIRNSKTVGSTLKKLCPTRWLSRVESIISLKSNYLVIVKCLSNLAIIAKKKSDSDEAKVLQNKILNLYFYYHFKEKYLKTSIYLENVCKKVNCICVRSIREF</sequence>